<keyword evidence="7" id="KW-0812">Transmembrane</keyword>
<gene>
    <name evidence="16" type="primary">PERK8_5</name>
    <name evidence="16" type="ORF">CK203_023627</name>
</gene>
<evidence type="ECO:0000256" key="10">
    <source>
        <dbReference type="ARBA" id="ARBA00022840"/>
    </source>
</evidence>
<keyword evidence="12" id="KW-0472">Membrane</keyword>
<evidence type="ECO:0000256" key="7">
    <source>
        <dbReference type="ARBA" id="ARBA00022692"/>
    </source>
</evidence>
<reference evidence="16 17" key="1">
    <citation type="journal article" date="2018" name="PLoS Genet.">
        <title>Population sequencing reveals clonal diversity and ancestral inbreeding in the grapevine cultivar Chardonnay.</title>
        <authorList>
            <person name="Roach M.J."/>
            <person name="Johnson D.L."/>
            <person name="Bohlmann J."/>
            <person name="van Vuuren H.J."/>
            <person name="Jones S.J."/>
            <person name="Pretorius I.S."/>
            <person name="Schmidt S.A."/>
            <person name="Borneman A.R."/>
        </authorList>
    </citation>
    <scope>NUCLEOTIDE SEQUENCE [LARGE SCALE GENOMIC DNA]</scope>
    <source>
        <strain evidence="17">cv. Chardonnay</strain>
        <tissue evidence="16">Leaf</tissue>
    </source>
</reference>
<evidence type="ECO:0000256" key="15">
    <source>
        <dbReference type="SAM" id="MobiDB-lite"/>
    </source>
</evidence>
<keyword evidence="11" id="KW-1133">Transmembrane helix</keyword>
<comment type="catalytic activity">
    <reaction evidence="13">
        <text>L-threonyl-[protein] + ATP = O-phospho-L-threonyl-[protein] + ADP + H(+)</text>
        <dbReference type="Rhea" id="RHEA:46608"/>
        <dbReference type="Rhea" id="RHEA-COMP:11060"/>
        <dbReference type="Rhea" id="RHEA-COMP:11605"/>
        <dbReference type="ChEBI" id="CHEBI:15378"/>
        <dbReference type="ChEBI" id="CHEBI:30013"/>
        <dbReference type="ChEBI" id="CHEBI:30616"/>
        <dbReference type="ChEBI" id="CHEBI:61977"/>
        <dbReference type="ChEBI" id="CHEBI:456216"/>
        <dbReference type="EC" id="2.7.11.1"/>
    </reaction>
</comment>
<comment type="subcellular location">
    <subcellularLocation>
        <location evidence="1">Cell membrane</location>
        <topology evidence="1">Single-pass membrane protein</topology>
    </subcellularLocation>
</comment>
<evidence type="ECO:0000256" key="3">
    <source>
        <dbReference type="ARBA" id="ARBA00012513"/>
    </source>
</evidence>
<keyword evidence="16" id="KW-0675">Receptor</keyword>
<dbReference type="GO" id="GO:0004674">
    <property type="term" value="F:protein serine/threonine kinase activity"/>
    <property type="evidence" value="ECO:0007669"/>
    <property type="project" value="UniProtKB-KW"/>
</dbReference>
<dbReference type="InterPro" id="IPR047117">
    <property type="entry name" value="PERK1-13-like"/>
</dbReference>
<dbReference type="InterPro" id="IPR043129">
    <property type="entry name" value="ATPase_NBD"/>
</dbReference>
<dbReference type="InterPro" id="IPR013126">
    <property type="entry name" value="Hsp_70_fam"/>
</dbReference>
<evidence type="ECO:0000256" key="2">
    <source>
        <dbReference type="ARBA" id="ARBA00007381"/>
    </source>
</evidence>
<evidence type="ECO:0000313" key="17">
    <source>
        <dbReference type="Proteomes" id="UP000288805"/>
    </source>
</evidence>
<feature type="region of interest" description="Disordered" evidence="15">
    <location>
        <begin position="88"/>
        <end position="144"/>
    </location>
</feature>
<evidence type="ECO:0000256" key="8">
    <source>
        <dbReference type="ARBA" id="ARBA00022741"/>
    </source>
</evidence>
<evidence type="ECO:0000256" key="6">
    <source>
        <dbReference type="ARBA" id="ARBA00022679"/>
    </source>
</evidence>
<dbReference type="GO" id="GO:0140662">
    <property type="term" value="F:ATP-dependent protein folding chaperone"/>
    <property type="evidence" value="ECO:0007669"/>
    <property type="project" value="InterPro"/>
</dbReference>
<feature type="compositionally biased region" description="Polar residues" evidence="15">
    <location>
        <begin position="111"/>
        <end position="142"/>
    </location>
</feature>
<proteinExistence type="inferred from homology"/>
<name>A0A438JBR7_VITVI</name>
<comment type="catalytic activity">
    <reaction evidence="14">
        <text>L-seryl-[protein] + ATP = O-phospho-L-seryl-[protein] + ADP + H(+)</text>
        <dbReference type="Rhea" id="RHEA:17989"/>
        <dbReference type="Rhea" id="RHEA-COMP:9863"/>
        <dbReference type="Rhea" id="RHEA-COMP:11604"/>
        <dbReference type="ChEBI" id="CHEBI:15378"/>
        <dbReference type="ChEBI" id="CHEBI:29999"/>
        <dbReference type="ChEBI" id="CHEBI:30616"/>
        <dbReference type="ChEBI" id="CHEBI:83421"/>
        <dbReference type="ChEBI" id="CHEBI:456216"/>
        <dbReference type="EC" id="2.7.11.1"/>
    </reaction>
</comment>
<dbReference type="GO" id="GO:0005524">
    <property type="term" value="F:ATP binding"/>
    <property type="evidence" value="ECO:0007669"/>
    <property type="project" value="UniProtKB-KW"/>
</dbReference>
<evidence type="ECO:0000256" key="5">
    <source>
        <dbReference type="ARBA" id="ARBA00022527"/>
    </source>
</evidence>
<evidence type="ECO:0000256" key="1">
    <source>
        <dbReference type="ARBA" id="ARBA00004162"/>
    </source>
</evidence>
<feature type="compositionally biased region" description="Polar residues" evidence="15">
    <location>
        <begin position="88"/>
        <end position="104"/>
    </location>
</feature>
<dbReference type="EMBL" id="QGNW01000051">
    <property type="protein sequence ID" value="RVX06401.1"/>
    <property type="molecule type" value="Genomic_DNA"/>
</dbReference>
<dbReference type="Gene3D" id="1.10.510.10">
    <property type="entry name" value="Transferase(Phosphotransferase) domain 1"/>
    <property type="match status" value="1"/>
</dbReference>
<evidence type="ECO:0000256" key="12">
    <source>
        <dbReference type="ARBA" id="ARBA00023136"/>
    </source>
</evidence>
<evidence type="ECO:0000256" key="14">
    <source>
        <dbReference type="ARBA" id="ARBA00048679"/>
    </source>
</evidence>
<evidence type="ECO:0000256" key="13">
    <source>
        <dbReference type="ARBA" id="ARBA00047899"/>
    </source>
</evidence>
<keyword evidence="8" id="KW-0547">Nucleotide-binding</keyword>
<sequence>MPRFRVISSTGHSRSFLVLVLVTSPRSQSPRFNLKNAVVTVPAYFNDSQRQVTKDAGVIAGLNVMHIISDPKAAEIHPSNAATEGIETQKNTHSNHQKTTNHQQEVLKPPRSTNSTQKAPKPRSNTMSNTQKTENPTETKNSPHLYYPLHPSIYRSATCLAVMKLKSFTGFGSNWAATLVNWAGSYPNPKIVRSSRDIQITPFPCPPLTTSDYFYLKARPLLAQALDSGNFEGLIDPRLEKNFVENEMFRMIEAAAACVRHSASKRPRMSLVVRALDSMDELSDLTNGMKPGQSEVFDSAQHSAQIRMFQRMAFGSQEYSSEFFNQSQSSSRSFSRMPY</sequence>
<comment type="similarity">
    <text evidence="2">Belongs to the heat shock protein 70 family.</text>
</comment>
<comment type="caution">
    <text evidence="16">The sequence shown here is derived from an EMBL/GenBank/DDBJ whole genome shotgun (WGS) entry which is preliminary data.</text>
</comment>
<dbReference type="OrthoDB" id="4062651at2759"/>
<organism evidence="16 17">
    <name type="scientific">Vitis vinifera</name>
    <name type="common">Grape</name>
    <dbReference type="NCBI Taxonomy" id="29760"/>
    <lineage>
        <taxon>Eukaryota</taxon>
        <taxon>Viridiplantae</taxon>
        <taxon>Streptophyta</taxon>
        <taxon>Embryophyta</taxon>
        <taxon>Tracheophyta</taxon>
        <taxon>Spermatophyta</taxon>
        <taxon>Magnoliopsida</taxon>
        <taxon>eudicotyledons</taxon>
        <taxon>Gunneridae</taxon>
        <taxon>Pentapetalae</taxon>
        <taxon>rosids</taxon>
        <taxon>Vitales</taxon>
        <taxon>Vitaceae</taxon>
        <taxon>Viteae</taxon>
        <taxon>Vitis</taxon>
    </lineage>
</organism>
<dbReference type="EC" id="2.7.11.1" evidence="3"/>
<keyword evidence="9 16" id="KW-0418">Kinase</keyword>
<dbReference type="PANTHER" id="PTHR47982:SF32">
    <property type="entry name" value="NON-SPECIFIC SERINE_THREONINE PROTEIN KINASE"/>
    <property type="match status" value="1"/>
</dbReference>
<evidence type="ECO:0000256" key="11">
    <source>
        <dbReference type="ARBA" id="ARBA00022989"/>
    </source>
</evidence>
<dbReference type="Gene3D" id="3.30.420.40">
    <property type="match status" value="1"/>
</dbReference>
<keyword evidence="5" id="KW-0723">Serine/threonine-protein kinase</keyword>
<dbReference type="GO" id="GO:0005886">
    <property type="term" value="C:plasma membrane"/>
    <property type="evidence" value="ECO:0007669"/>
    <property type="project" value="UniProtKB-SubCell"/>
</dbReference>
<evidence type="ECO:0000313" key="16">
    <source>
        <dbReference type="EMBL" id="RVX06401.1"/>
    </source>
</evidence>
<protein>
    <recommendedName>
        <fullName evidence="3">non-specific serine/threonine protein kinase</fullName>
        <ecNumber evidence="3">2.7.11.1</ecNumber>
    </recommendedName>
</protein>
<keyword evidence="10" id="KW-0067">ATP-binding</keyword>
<keyword evidence="6" id="KW-0808">Transferase</keyword>
<dbReference type="Pfam" id="PF00012">
    <property type="entry name" value="HSP70"/>
    <property type="match status" value="1"/>
</dbReference>
<accession>A0A438JBR7</accession>
<dbReference type="AlphaFoldDB" id="A0A438JBR7"/>
<evidence type="ECO:0000256" key="9">
    <source>
        <dbReference type="ARBA" id="ARBA00022777"/>
    </source>
</evidence>
<keyword evidence="4" id="KW-1003">Cell membrane</keyword>
<dbReference type="Proteomes" id="UP000288805">
    <property type="component" value="Unassembled WGS sequence"/>
</dbReference>
<dbReference type="PANTHER" id="PTHR47982">
    <property type="entry name" value="PROLINE-RICH RECEPTOR-LIKE PROTEIN KINASE PERK4"/>
    <property type="match status" value="1"/>
</dbReference>
<dbReference type="SUPFAM" id="SSF53067">
    <property type="entry name" value="Actin-like ATPase domain"/>
    <property type="match status" value="1"/>
</dbReference>
<dbReference type="FunFam" id="3.30.420.40:FF:000028">
    <property type="entry name" value="heat shock 70 kDa protein-like"/>
    <property type="match status" value="1"/>
</dbReference>
<evidence type="ECO:0000256" key="4">
    <source>
        <dbReference type="ARBA" id="ARBA00022475"/>
    </source>
</evidence>